<feature type="transmembrane region" description="Helical" evidence="1">
    <location>
        <begin position="113"/>
        <end position="133"/>
    </location>
</feature>
<reference evidence="2" key="1">
    <citation type="submission" date="2016-10" db="EMBL/GenBank/DDBJ databases">
        <authorList>
            <person name="de Groot N.N."/>
        </authorList>
    </citation>
    <scope>NUCLEOTIDE SEQUENCE</scope>
</reference>
<organism evidence="2">
    <name type="scientific">hydrothermal vent metagenome</name>
    <dbReference type="NCBI Taxonomy" id="652676"/>
    <lineage>
        <taxon>unclassified sequences</taxon>
        <taxon>metagenomes</taxon>
        <taxon>ecological metagenomes</taxon>
    </lineage>
</organism>
<proteinExistence type="predicted"/>
<gene>
    <name evidence="2" type="ORF">MNB_SV-12-101</name>
</gene>
<dbReference type="EMBL" id="FPHE01000037">
    <property type="protein sequence ID" value="SFV52739.1"/>
    <property type="molecule type" value="Genomic_DNA"/>
</dbReference>
<keyword evidence="1" id="KW-0472">Membrane</keyword>
<accession>A0A1W1BGY3</accession>
<evidence type="ECO:0008006" key="3">
    <source>
        <dbReference type="Google" id="ProtNLM"/>
    </source>
</evidence>
<dbReference type="AlphaFoldDB" id="A0A1W1BGY3"/>
<dbReference type="InterPro" id="IPR018770">
    <property type="entry name" value="ChloroindolylP_hydrolase"/>
</dbReference>
<name>A0A1W1BGY3_9ZZZZ</name>
<protein>
    <recommendedName>
        <fullName evidence="3">5-bromo-4-chloroindolyl phosphate hydrolysis protein</fullName>
    </recommendedName>
</protein>
<dbReference type="Pfam" id="PF10112">
    <property type="entry name" value="Halogen_Hydrol"/>
    <property type="match status" value="1"/>
</dbReference>
<sequence length="278" mass="31773">MRSKAKRYTPFDSKKRSAFKGKSGNFLYIFLAPIFLATFIALLAQNIPEFLKNIIAFGLFLVTAKINSIALTKEYEYHSKVLTKAPQMPLKALSALLLGISTLYASWVAGDTIAINIFLGIIATIGYFLYYGFDPRDDKLENIGDISAEFVLRTLAEARAKLSSIETDMTMISDRNLNYKLQVAIDKGYEVLNTIEKDPKDLRVARKFIIVYIDGIKKVTKSYTEMKEDEITEVTKEKLSNLLTDIDERFEKEIIRLKRNNQFDLDVHIDVLQEQIKN</sequence>
<evidence type="ECO:0000313" key="2">
    <source>
        <dbReference type="EMBL" id="SFV52739.1"/>
    </source>
</evidence>
<feature type="transmembrane region" description="Helical" evidence="1">
    <location>
        <begin position="90"/>
        <end position="107"/>
    </location>
</feature>
<keyword evidence="1" id="KW-0812">Transmembrane</keyword>
<keyword evidence="1" id="KW-1133">Transmembrane helix</keyword>
<feature type="transmembrane region" description="Helical" evidence="1">
    <location>
        <begin position="50"/>
        <end position="70"/>
    </location>
</feature>
<feature type="transmembrane region" description="Helical" evidence="1">
    <location>
        <begin position="25"/>
        <end position="44"/>
    </location>
</feature>
<evidence type="ECO:0000256" key="1">
    <source>
        <dbReference type="SAM" id="Phobius"/>
    </source>
</evidence>